<feature type="transmembrane region" description="Helical" evidence="7">
    <location>
        <begin position="358"/>
        <end position="380"/>
    </location>
</feature>
<keyword evidence="2" id="KW-0813">Transport</keyword>
<keyword evidence="5 7" id="KW-1133">Transmembrane helix</keyword>
<keyword evidence="9" id="KW-1185">Reference proteome</keyword>
<dbReference type="RefSeq" id="WP_308449335.1">
    <property type="nucleotide sequence ID" value="NZ_JAJEQC010000007.1"/>
</dbReference>
<dbReference type="NCBIfam" id="TIGR00797">
    <property type="entry name" value="matE"/>
    <property type="match status" value="1"/>
</dbReference>
<feature type="transmembrane region" description="Helical" evidence="7">
    <location>
        <begin position="321"/>
        <end position="338"/>
    </location>
</feature>
<feature type="transmembrane region" description="Helical" evidence="7">
    <location>
        <begin position="57"/>
        <end position="78"/>
    </location>
</feature>
<protein>
    <submittedName>
        <fullName evidence="8">MATE family efflux transporter</fullName>
    </submittedName>
</protein>
<evidence type="ECO:0000256" key="2">
    <source>
        <dbReference type="ARBA" id="ARBA00022448"/>
    </source>
</evidence>
<dbReference type="InterPro" id="IPR047135">
    <property type="entry name" value="YsiQ"/>
</dbReference>
<evidence type="ECO:0000256" key="1">
    <source>
        <dbReference type="ARBA" id="ARBA00004651"/>
    </source>
</evidence>
<sequence>MFFTRDKSFYKTLVTLAIPIALQNAVTFAVGLADNVMIGTLGDSAISGVYVGSQLQTLLQMFIGGIEGAILILAAQYWGKRDTKSIRRIAAIGVRFALLIGLVITVTAFLLPSQIVSLFTSDASVIESGTVYVRVVSLSYIFFCISQVMVATMRAVETAKIGLYVSFVTLIVNVICNYILIFGKLGFPALGVTGAAVATLFSRIIEAAVMVVYVRCVDKKLKLRFADLLKRGGELTRDFLRYGLPIMGGQVVWSVNMLGQTMILGRYDAGVIAAVSIANMLHNMMYIAMNGLSSAVGIITGKTVGSGRMEKIREYARTTQVIFLGLGILSGIAVHFLRDPFIGLYGASDAAVAYAREFINVISVTIIGTCYQAACLFGLVKSGGDISFVFRNDTIFVFLVVLPSAIIASYLGAPPWVVFACLKCDQILKCFVAVVKINRYNWMKNLTRETNEV</sequence>
<evidence type="ECO:0000256" key="4">
    <source>
        <dbReference type="ARBA" id="ARBA00022692"/>
    </source>
</evidence>
<feature type="transmembrane region" description="Helical" evidence="7">
    <location>
        <begin position="163"/>
        <end position="183"/>
    </location>
</feature>
<gene>
    <name evidence="8" type="ORF">LKD31_08195</name>
</gene>
<dbReference type="Proteomes" id="UP001199424">
    <property type="component" value="Unassembled WGS sequence"/>
</dbReference>
<keyword evidence="3" id="KW-1003">Cell membrane</keyword>
<dbReference type="GO" id="GO:0005886">
    <property type="term" value="C:plasma membrane"/>
    <property type="evidence" value="ECO:0007669"/>
    <property type="project" value="UniProtKB-SubCell"/>
</dbReference>
<dbReference type="Pfam" id="PF01554">
    <property type="entry name" value="MatE"/>
    <property type="match status" value="2"/>
</dbReference>
<feature type="transmembrane region" description="Helical" evidence="7">
    <location>
        <begin position="271"/>
        <end position="300"/>
    </location>
</feature>
<feature type="transmembrane region" description="Helical" evidence="7">
    <location>
        <begin position="90"/>
        <end position="111"/>
    </location>
</feature>
<evidence type="ECO:0000256" key="7">
    <source>
        <dbReference type="SAM" id="Phobius"/>
    </source>
</evidence>
<keyword evidence="4 7" id="KW-0812">Transmembrane</keyword>
<reference evidence="8" key="1">
    <citation type="submission" date="2021-10" db="EMBL/GenBank/DDBJ databases">
        <title>Anaerobic single-cell dispensing facilitates the cultivation of human gut bacteria.</title>
        <authorList>
            <person name="Afrizal A."/>
        </authorList>
    </citation>
    <scope>NUCLEOTIDE SEQUENCE</scope>
    <source>
        <strain evidence="8">CLA-AA-H250</strain>
    </source>
</reference>
<keyword evidence="6 7" id="KW-0472">Membrane</keyword>
<proteinExistence type="predicted"/>
<dbReference type="PIRSF" id="PIRSF006603">
    <property type="entry name" value="DinF"/>
    <property type="match status" value="1"/>
</dbReference>
<comment type="subcellular location">
    <subcellularLocation>
        <location evidence="1">Cell membrane</location>
        <topology evidence="1">Multi-pass membrane protein</topology>
    </subcellularLocation>
</comment>
<feature type="transmembrane region" description="Helical" evidence="7">
    <location>
        <begin position="131"/>
        <end position="151"/>
    </location>
</feature>
<dbReference type="EMBL" id="JAJEQC010000007">
    <property type="protein sequence ID" value="MCC2136999.1"/>
    <property type="molecule type" value="Genomic_DNA"/>
</dbReference>
<evidence type="ECO:0000313" key="8">
    <source>
        <dbReference type="EMBL" id="MCC2136999.1"/>
    </source>
</evidence>
<comment type="caution">
    <text evidence="8">The sequence shown here is derived from an EMBL/GenBank/DDBJ whole genome shotgun (WGS) entry which is preliminary data.</text>
</comment>
<dbReference type="GO" id="GO:0042910">
    <property type="term" value="F:xenobiotic transmembrane transporter activity"/>
    <property type="evidence" value="ECO:0007669"/>
    <property type="project" value="InterPro"/>
</dbReference>
<evidence type="ECO:0000313" key="9">
    <source>
        <dbReference type="Proteomes" id="UP001199424"/>
    </source>
</evidence>
<evidence type="ECO:0000256" key="3">
    <source>
        <dbReference type="ARBA" id="ARBA00022475"/>
    </source>
</evidence>
<dbReference type="GO" id="GO:0015297">
    <property type="term" value="F:antiporter activity"/>
    <property type="evidence" value="ECO:0007669"/>
    <property type="project" value="InterPro"/>
</dbReference>
<feature type="transmembrane region" description="Helical" evidence="7">
    <location>
        <begin position="189"/>
        <end position="214"/>
    </location>
</feature>
<dbReference type="InterPro" id="IPR002528">
    <property type="entry name" value="MATE_fam"/>
</dbReference>
<dbReference type="PANTHER" id="PTHR42925:SF2">
    <property type="entry name" value="NA+ DRIVEN MULTIDRUG EFFLUX PUMP"/>
    <property type="match status" value="1"/>
</dbReference>
<name>A0AAE3DIP1_9FIRM</name>
<evidence type="ECO:0000256" key="6">
    <source>
        <dbReference type="ARBA" id="ARBA00023136"/>
    </source>
</evidence>
<dbReference type="AlphaFoldDB" id="A0AAE3DIP1"/>
<evidence type="ECO:0000256" key="5">
    <source>
        <dbReference type="ARBA" id="ARBA00022989"/>
    </source>
</evidence>
<organism evidence="8 9">
    <name type="scientific">Hominenteromicrobium mulieris</name>
    <dbReference type="NCBI Taxonomy" id="2885357"/>
    <lineage>
        <taxon>Bacteria</taxon>
        <taxon>Bacillati</taxon>
        <taxon>Bacillota</taxon>
        <taxon>Clostridia</taxon>
        <taxon>Eubacteriales</taxon>
        <taxon>Oscillospiraceae</taxon>
        <taxon>Hominenteromicrobium</taxon>
    </lineage>
</organism>
<dbReference type="InterPro" id="IPR048279">
    <property type="entry name" value="MdtK-like"/>
</dbReference>
<accession>A0AAE3DIP1</accession>
<feature type="transmembrane region" description="Helical" evidence="7">
    <location>
        <begin position="392"/>
        <end position="410"/>
    </location>
</feature>
<dbReference type="PANTHER" id="PTHR42925">
    <property type="entry name" value="MULTIDRUG AND TOXIN EFFLUX PROTEIN MATE FAMILY"/>
    <property type="match status" value="1"/>
</dbReference>